<name>A0A4Y9S1H4_9BURK</name>
<evidence type="ECO:0000313" key="3">
    <source>
        <dbReference type="Proteomes" id="UP000298438"/>
    </source>
</evidence>
<feature type="signal peptide" evidence="1">
    <location>
        <begin position="1"/>
        <end position="20"/>
    </location>
</feature>
<sequence length="198" mass="21841">MTVWRTILISILLATGDAQATALRSDRPTDDSVCDLGSNTSLALMKIRSVPWHTREIDKVHERMLVSWVVHQCHDGQILIIDGANGDDWEHRYAESSALRLCTGADIRQFSKGSSQYPQAFELRCLIRKITSARNWSENQDRLESLDAMIASRAGVLPEGEAVHRSDATNVVDKAADRCSGKSKLASILFGGGTCKTK</sequence>
<evidence type="ECO:0000313" key="2">
    <source>
        <dbReference type="EMBL" id="TFW13398.1"/>
    </source>
</evidence>
<dbReference type="EMBL" id="SPVF01000252">
    <property type="protein sequence ID" value="TFW13398.1"/>
    <property type="molecule type" value="Genomic_DNA"/>
</dbReference>
<feature type="chain" id="PRO_5021249335" evidence="1">
    <location>
        <begin position="21"/>
        <end position="198"/>
    </location>
</feature>
<dbReference type="AlphaFoldDB" id="A0A4Y9S1H4"/>
<keyword evidence="1" id="KW-0732">Signal</keyword>
<protein>
    <submittedName>
        <fullName evidence="2">Uncharacterized protein</fullName>
    </submittedName>
</protein>
<evidence type="ECO:0000256" key="1">
    <source>
        <dbReference type="SAM" id="SignalP"/>
    </source>
</evidence>
<accession>A0A4Y9S1H4</accession>
<gene>
    <name evidence="2" type="ORF">E4L96_20085</name>
</gene>
<proteinExistence type="predicted"/>
<organism evidence="2 3">
    <name type="scientific">Zemynaea arenosa</name>
    <dbReference type="NCBI Taxonomy" id="2561931"/>
    <lineage>
        <taxon>Bacteria</taxon>
        <taxon>Pseudomonadati</taxon>
        <taxon>Pseudomonadota</taxon>
        <taxon>Betaproteobacteria</taxon>
        <taxon>Burkholderiales</taxon>
        <taxon>Oxalobacteraceae</taxon>
        <taxon>Telluria group</taxon>
        <taxon>Zemynaea</taxon>
    </lineage>
</organism>
<dbReference type="RefSeq" id="WP_135208991.1">
    <property type="nucleotide sequence ID" value="NZ_SPVF01000252.1"/>
</dbReference>
<dbReference type="Proteomes" id="UP000298438">
    <property type="component" value="Unassembled WGS sequence"/>
</dbReference>
<comment type="caution">
    <text evidence="2">The sequence shown here is derived from an EMBL/GenBank/DDBJ whole genome shotgun (WGS) entry which is preliminary data.</text>
</comment>
<reference evidence="2 3" key="1">
    <citation type="submission" date="2019-03" db="EMBL/GenBank/DDBJ databases">
        <title>Draft Genome Sequence of Massilia arenosa sp. nov., a Novel Massilia Species Isolated from a Sandy-loam Maize Soil.</title>
        <authorList>
            <person name="Raths R."/>
            <person name="Peta V."/>
            <person name="Bucking H."/>
        </authorList>
    </citation>
    <scope>NUCLEOTIDE SEQUENCE [LARGE SCALE GENOMIC DNA]</scope>
    <source>
        <strain evidence="2 3">MC02</strain>
    </source>
</reference>
<keyword evidence="3" id="KW-1185">Reference proteome</keyword>
<dbReference type="OrthoDB" id="8702033at2"/>